<reference evidence="3" key="2">
    <citation type="submission" date="2025-08" db="UniProtKB">
        <authorList>
            <consortium name="RefSeq"/>
        </authorList>
    </citation>
    <scope>IDENTIFICATION</scope>
    <source>
        <tissue evidence="3">Leaves</tissue>
    </source>
</reference>
<dbReference type="RefSeq" id="XP_027091063.1">
    <property type="nucleotide sequence ID" value="XM_027235262.2"/>
</dbReference>
<accession>A0A6P6UKQ7</accession>
<sequence length="345" mass="39259">MMSSIMSKQLGDFLQEQQEPFILEVYLLERGYSSSSIGTCLKRSVSSGLRRNRKFIPNCSRIVRALFSRTLTVTEDQKVSNISGIRSEGVCVSEIDNIKQEMADDDKFSSASSATMFNSCSESDGEDAHYAWRKDGFWGIPDYYQAIKDENEVTADRRFRLENGEDGKQLSPVSVLEHTQSADGSPFCRKDGDARSHKQISTSVCACKSEKPFCSGFGEFCKPDASSQYAKNKKAVQKSKLLLFDCVREVVEKHKKYYPEPEGQQIQQIMGHEKLWELICQNIWLWSKESIHETNTAHLLHLDLLSSAQEWSNFEHHRQEIGIQLADAMLEDISYEVITDMTKNS</sequence>
<dbReference type="PANTHER" id="PTHR37613">
    <property type="entry name" value="DUF4378 DOMAIN PROTEIN"/>
    <property type="match status" value="1"/>
</dbReference>
<dbReference type="GeneID" id="113711995"/>
<dbReference type="Proteomes" id="UP001652660">
    <property type="component" value="Chromosome 10e"/>
</dbReference>
<organism evidence="2 3">
    <name type="scientific">Coffea arabica</name>
    <name type="common">Arabian coffee</name>
    <dbReference type="NCBI Taxonomy" id="13443"/>
    <lineage>
        <taxon>Eukaryota</taxon>
        <taxon>Viridiplantae</taxon>
        <taxon>Streptophyta</taxon>
        <taxon>Embryophyta</taxon>
        <taxon>Tracheophyta</taxon>
        <taxon>Spermatophyta</taxon>
        <taxon>Magnoliopsida</taxon>
        <taxon>eudicotyledons</taxon>
        <taxon>Gunneridae</taxon>
        <taxon>Pentapetalae</taxon>
        <taxon>asterids</taxon>
        <taxon>lamiids</taxon>
        <taxon>Gentianales</taxon>
        <taxon>Rubiaceae</taxon>
        <taxon>Ixoroideae</taxon>
        <taxon>Gardenieae complex</taxon>
        <taxon>Bertiereae - Coffeeae clade</taxon>
        <taxon>Coffeeae</taxon>
        <taxon>Coffea</taxon>
    </lineage>
</organism>
<dbReference type="PANTHER" id="PTHR37613:SF4">
    <property type="entry name" value="DUF4378 DOMAIN-CONTAINING PROTEIN"/>
    <property type="match status" value="1"/>
</dbReference>
<feature type="domain" description="DUF4378" evidence="1">
    <location>
        <begin position="234"/>
        <end position="332"/>
    </location>
</feature>
<evidence type="ECO:0000259" key="1">
    <source>
        <dbReference type="Pfam" id="PF14309"/>
    </source>
</evidence>
<gene>
    <name evidence="3" type="primary">LOC113711995</name>
</gene>
<dbReference type="OrthoDB" id="691329at2759"/>
<reference evidence="2" key="1">
    <citation type="journal article" date="2025" name="Foods">
        <title>Unveiling the Microbial Signatures of Arabica Coffee Cherries: Insights into Ripeness Specific Diversity, Functional Traits, and Implications for Quality and Safety.</title>
        <authorList>
            <consortium name="RefSeq"/>
            <person name="Tenea G.N."/>
            <person name="Cifuentes V."/>
            <person name="Reyes P."/>
            <person name="Cevallos-Vallejos M."/>
        </authorList>
    </citation>
    <scope>NUCLEOTIDE SEQUENCE [LARGE SCALE GENOMIC DNA]</scope>
</reference>
<proteinExistence type="predicted"/>
<dbReference type="InterPro" id="IPR025486">
    <property type="entry name" value="DUF4378"/>
</dbReference>
<dbReference type="Pfam" id="PF14309">
    <property type="entry name" value="DUF4378"/>
    <property type="match status" value="1"/>
</dbReference>
<dbReference type="AlphaFoldDB" id="A0A6P6UKQ7"/>
<keyword evidence="2" id="KW-1185">Reference proteome</keyword>
<protein>
    <recommendedName>
        <fullName evidence="1">DUF4378 domain-containing protein</fullName>
    </recommendedName>
</protein>
<name>A0A6P6UKQ7_COFAR</name>
<evidence type="ECO:0000313" key="3">
    <source>
        <dbReference type="RefSeq" id="XP_027091063.1"/>
    </source>
</evidence>
<evidence type="ECO:0000313" key="2">
    <source>
        <dbReference type="Proteomes" id="UP001652660"/>
    </source>
</evidence>